<reference evidence="6" key="2">
    <citation type="submission" date="2021-09" db="EMBL/GenBank/DDBJ databases">
        <authorList>
            <person name="Gilroy R."/>
        </authorList>
    </citation>
    <scope>NUCLEOTIDE SEQUENCE</scope>
    <source>
        <strain evidence="6">4100</strain>
    </source>
</reference>
<evidence type="ECO:0000259" key="4">
    <source>
        <dbReference type="Pfam" id="PF00589"/>
    </source>
</evidence>
<dbReference type="GO" id="GO:0006310">
    <property type="term" value="P:DNA recombination"/>
    <property type="evidence" value="ECO:0007669"/>
    <property type="project" value="UniProtKB-KW"/>
</dbReference>
<protein>
    <submittedName>
        <fullName evidence="6">Site-specific integrase</fullName>
    </submittedName>
</protein>
<dbReference type="InterPro" id="IPR010998">
    <property type="entry name" value="Integrase_recombinase_N"/>
</dbReference>
<proteinExistence type="inferred from homology"/>
<accession>A0A921JIT7</accession>
<dbReference type="InterPro" id="IPR002104">
    <property type="entry name" value="Integrase_catalytic"/>
</dbReference>
<dbReference type="SUPFAM" id="SSF56349">
    <property type="entry name" value="DNA breaking-rejoining enzymes"/>
    <property type="match status" value="1"/>
</dbReference>
<dbReference type="Gene3D" id="1.10.443.10">
    <property type="entry name" value="Intergrase catalytic core"/>
    <property type="match status" value="1"/>
</dbReference>
<dbReference type="GO" id="GO:0003677">
    <property type="term" value="F:DNA binding"/>
    <property type="evidence" value="ECO:0007669"/>
    <property type="project" value="UniProtKB-KW"/>
</dbReference>
<dbReference type="Proteomes" id="UP000711407">
    <property type="component" value="Unassembled WGS sequence"/>
</dbReference>
<evidence type="ECO:0000256" key="3">
    <source>
        <dbReference type="ARBA" id="ARBA00023172"/>
    </source>
</evidence>
<feature type="domain" description="Tyr recombinase" evidence="4">
    <location>
        <begin position="321"/>
        <end position="382"/>
    </location>
</feature>
<evidence type="ECO:0000256" key="1">
    <source>
        <dbReference type="ARBA" id="ARBA00008857"/>
    </source>
</evidence>
<feature type="domain" description="Phage integrase SAM-like" evidence="5">
    <location>
        <begin position="106"/>
        <end position="197"/>
    </location>
</feature>
<evidence type="ECO:0000313" key="7">
    <source>
        <dbReference type="Proteomes" id="UP000711407"/>
    </source>
</evidence>
<dbReference type="InterPro" id="IPR025269">
    <property type="entry name" value="SAM-like_dom"/>
</dbReference>
<keyword evidence="3" id="KW-0233">DNA recombination</keyword>
<reference evidence="6" key="1">
    <citation type="journal article" date="2021" name="PeerJ">
        <title>Extensive microbial diversity within the chicken gut microbiome revealed by metagenomics and culture.</title>
        <authorList>
            <person name="Gilroy R."/>
            <person name="Ravi A."/>
            <person name="Getino M."/>
            <person name="Pursley I."/>
            <person name="Horton D.L."/>
            <person name="Alikhan N.F."/>
            <person name="Baker D."/>
            <person name="Gharbi K."/>
            <person name="Hall N."/>
            <person name="Watson M."/>
            <person name="Adriaenssens E.M."/>
            <person name="Foster-Nyarko E."/>
            <person name="Jarju S."/>
            <person name="Secka A."/>
            <person name="Antonio M."/>
            <person name="Oren A."/>
            <person name="Chaudhuri R.R."/>
            <person name="La Ragione R."/>
            <person name="Hildebrand F."/>
            <person name="Pallen M.J."/>
        </authorList>
    </citation>
    <scope>NUCLEOTIDE SEQUENCE</scope>
    <source>
        <strain evidence="6">4100</strain>
    </source>
</reference>
<evidence type="ECO:0000313" key="6">
    <source>
        <dbReference type="EMBL" id="HJE39867.1"/>
    </source>
</evidence>
<keyword evidence="2" id="KW-0238">DNA-binding</keyword>
<evidence type="ECO:0000256" key="2">
    <source>
        <dbReference type="ARBA" id="ARBA00023125"/>
    </source>
</evidence>
<dbReference type="Pfam" id="PF00589">
    <property type="entry name" value="Phage_integrase"/>
    <property type="match status" value="1"/>
</dbReference>
<dbReference type="Gene3D" id="1.10.150.130">
    <property type="match status" value="1"/>
</dbReference>
<name>A0A921JIT7_9BACT</name>
<dbReference type="PANTHER" id="PTHR30349:SF64">
    <property type="entry name" value="PROPHAGE INTEGRASE INTD-RELATED"/>
    <property type="match status" value="1"/>
</dbReference>
<dbReference type="PANTHER" id="PTHR30349">
    <property type="entry name" value="PHAGE INTEGRASE-RELATED"/>
    <property type="match status" value="1"/>
</dbReference>
<dbReference type="InterPro" id="IPR013762">
    <property type="entry name" value="Integrase-like_cat_sf"/>
</dbReference>
<dbReference type="Pfam" id="PF13102">
    <property type="entry name" value="Phage_int_SAM_5"/>
    <property type="match status" value="1"/>
</dbReference>
<organism evidence="6 7">
    <name type="scientific">Candidatus Amulumruptor caecigallinarius</name>
    <dbReference type="NCBI Taxonomy" id="2109911"/>
    <lineage>
        <taxon>Bacteria</taxon>
        <taxon>Pseudomonadati</taxon>
        <taxon>Bacteroidota</taxon>
        <taxon>Bacteroidia</taxon>
        <taxon>Bacteroidales</taxon>
        <taxon>Muribaculaceae</taxon>
        <taxon>Candidatus Amulumruptor</taxon>
    </lineage>
</organism>
<dbReference type="GO" id="GO:0015074">
    <property type="term" value="P:DNA integration"/>
    <property type="evidence" value="ECO:0007669"/>
    <property type="project" value="InterPro"/>
</dbReference>
<dbReference type="InterPro" id="IPR050090">
    <property type="entry name" value="Tyrosine_recombinase_XerCD"/>
</dbReference>
<gene>
    <name evidence="6" type="ORF">K8V47_08945</name>
</gene>
<comment type="similarity">
    <text evidence="1">Belongs to the 'phage' integrase family.</text>
</comment>
<dbReference type="InterPro" id="IPR011010">
    <property type="entry name" value="DNA_brk_join_enz"/>
</dbReference>
<dbReference type="AlphaFoldDB" id="A0A921JIT7"/>
<evidence type="ECO:0000259" key="5">
    <source>
        <dbReference type="Pfam" id="PF13102"/>
    </source>
</evidence>
<dbReference type="EMBL" id="DYXT01000047">
    <property type="protein sequence ID" value="HJE39867.1"/>
    <property type="molecule type" value="Genomic_DNA"/>
</dbReference>
<sequence>MATVKLRFRPSSVPAKEGSLAYLVMQGHMTKQIKTGCKLSEEEWNGGDIHAATPDREQYIDWVKSELAEQEKRILYIIKVLEHTFPAYTANDVIKAYTLPERQYDTFITFTRNVIASLHTAGKVRTAETYKNTLNSFMRFRNGCDFFIGDMDSDIVAAYETYMKSIGLRKNTSSFYIGILRAIYNRAVSKGLIVNTYPFKNAFTGMDKTVKRAIDAKSIHQIITLDLRETQRYDFARDMFLFSFYTRGMSFVDMAYLKKKNLKNGTLSYNRHKSGQQLLIRWEDCMQHIVDKYDMANSPYLLPIITTTGIDERKQYLSKIHNVNRNLRKIGQMIGLGIPLTLYVARHSWATIAYNSNIPVSVISEGLGHDSEKTTRIYLSSLDTGVIDNANRMILESVQKGIQH</sequence>
<comment type="caution">
    <text evidence="6">The sequence shown here is derived from an EMBL/GenBank/DDBJ whole genome shotgun (WGS) entry which is preliminary data.</text>
</comment>
<dbReference type="CDD" id="cd01185">
    <property type="entry name" value="INTN1_C_like"/>
    <property type="match status" value="1"/>
</dbReference>